<accession>A0ABT9DWZ9</accession>
<reference evidence="2 3" key="1">
    <citation type="submission" date="2023-08" db="EMBL/GenBank/DDBJ databases">
        <title>The draft genome sequence of Paracraurococcus sp. LOR1-02.</title>
        <authorList>
            <person name="Kingkaew E."/>
            <person name="Tanasupawat S."/>
        </authorList>
    </citation>
    <scope>NUCLEOTIDE SEQUENCE [LARGE SCALE GENOMIC DNA]</scope>
    <source>
        <strain evidence="2 3">LOR1-02</strain>
    </source>
</reference>
<dbReference type="InterPro" id="IPR029058">
    <property type="entry name" value="AB_hydrolase_fold"/>
</dbReference>
<feature type="chain" id="PRO_5045290551" evidence="1">
    <location>
        <begin position="23"/>
        <end position="362"/>
    </location>
</feature>
<evidence type="ECO:0000313" key="3">
    <source>
        <dbReference type="Proteomes" id="UP001243009"/>
    </source>
</evidence>
<comment type="caution">
    <text evidence="2">The sequence shown here is derived from an EMBL/GenBank/DDBJ whole genome shotgun (WGS) entry which is preliminary data.</text>
</comment>
<organism evidence="2 3">
    <name type="scientific">Paracraurococcus lichenis</name>
    <dbReference type="NCBI Taxonomy" id="3064888"/>
    <lineage>
        <taxon>Bacteria</taxon>
        <taxon>Pseudomonadati</taxon>
        <taxon>Pseudomonadota</taxon>
        <taxon>Alphaproteobacteria</taxon>
        <taxon>Acetobacterales</taxon>
        <taxon>Roseomonadaceae</taxon>
        <taxon>Paracraurococcus</taxon>
    </lineage>
</organism>
<feature type="signal peptide" evidence="1">
    <location>
        <begin position="1"/>
        <end position="22"/>
    </location>
</feature>
<evidence type="ECO:0000313" key="2">
    <source>
        <dbReference type="EMBL" id="MDO9708422.1"/>
    </source>
</evidence>
<dbReference type="PANTHER" id="PTHR42972:SF8">
    <property type="entry name" value="POLYHYDROXYBUTYRATE DEPOLYMERASE"/>
    <property type="match status" value="1"/>
</dbReference>
<sequence length="362" mass="39113">MLLRTLSLALGLGLALGGTASAADRLGSYRIDPAQISVSGISSGAFMANQLHIAHSATFMGAGLVAGGLYGCAVMTADEKGVRPLASIATGACMSAPALLQPATTYAERIRRFAAQGWIDPVEGLGRSRLYAFTGKADRVVNPETVRRGVEVYGLLGLPTAALSFSDEAIDAGHAWVTQAYGVPCPDNRAPYINACEYDQARMVLQTLYGPLQDRATRLSGRFVAFDQTEFAPGGQAAPSGLWDTGHLYVPAACETEGATCRLHVVLHGCKQSAQELGDTFYRHVGVNEWADSNRILVLYPQARTVNVNDFPTPRLTDIFNINPEGCWNWWGYAYDTRYLFKDGVQVKAIWQMVQRLAGRSD</sequence>
<protein>
    <submittedName>
        <fullName evidence="2">Depolymerase</fullName>
    </submittedName>
</protein>
<dbReference type="PANTHER" id="PTHR42972">
    <property type="entry name" value="TOL-PAL SYSTEM PROTEIN TOLB"/>
    <property type="match status" value="1"/>
</dbReference>
<dbReference type="SUPFAM" id="SSF53474">
    <property type="entry name" value="alpha/beta-Hydrolases"/>
    <property type="match status" value="1"/>
</dbReference>
<dbReference type="RefSeq" id="WP_305103292.1">
    <property type="nucleotide sequence ID" value="NZ_JAUTWS010000006.1"/>
</dbReference>
<dbReference type="Proteomes" id="UP001243009">
    <property type="component" value="Unassembled WGS sequence"/>
</dbReference>
<gene>
    <name evidence="2" type="ORF">Q7A36_08710</name>
</gene>
<proteinExistence type="predicted"/>
<dbReference type="EMBL" id="JAUTWS010000006">
    <property type="protein sequence ID" value="MDO9708422.1"/>
    <property type="molecule type" value="Genomic_DNA"/>
</dbReference>
<dbReference type="Gene3D" id="3.40.50.1820">
    <property type="entry name" value="alpha/beta hydrolase"/>
    <property type="match status" value="2"/>
</dbReference>
<keyword evidence="1" id="KW-0732">Signal</keyword>
<evidence type="ECO:0000256" key="1">
    <source>
        <dbReference type="SAM" id="SignalP"/>
    </source>
</evidence>
<name>A0ABT9DWZ9_9PROT</name>
<keyword evidence="3" id="KW-1185">Reference proteome</keyword>